<evidence type="ECO:0000256" key="5">
    <source>
        <dbReference type="ARBA" id="ARBA00022989"/>
    </source>
</evidence>
<evidence type="ECO:0000256" key="4">
    <source>
        <dbReference type="ARBA" id="ARBA00022692"/>
    </source>
</evidence>
<evidence type="ECO:0000313" key="9">
    <source>
        <dbReference type="Proteomes" id="UP000298545"/>
    </source>
</evidence>
<geneLocation type="plasmid" evidence="9">
    <name>pticfbp5473</name>
</geneLocation>
<protein>
    <recommendedName>
        <fullName evidence="10">Permease</fullName>
    </recommendedName>
</protein>
<dbReference type="GO" id="GO:0005886">
    <property type="term" value="C:plasma membrane"/>
    <property type="evidence" value="ECO:0007669"/>
    <property type="project" value="UniProtKB-SubCell"/>
</dbReference>
<reference evidence="8 9" key="1">
    <citation type="submission" date="2019-04" db="EMBL/GenBank/DDBJ databases">
        <title>Complete genome sequence of Agrobacterium larrymoorei CFBP5473.</title>
        <authorList>
            <person name="Haryono M."/>
            <person name="Chou L."/>
            <person name="Lin Y.-C."/>
            <person name="Lai E.-M."/>
            <person name="Kuo C.-H."/>
        </authorList>
    </citation>
    <scope>NUCLEOTIDE SEQUENCE [LARGE SCALE GENOMIC DNA]</scope>
    <source>
        <strain evidence="8 9">CFBP5473</strain>
        <plasmid evidence="9">pticfbp5473</plasmid>
    </source>
</reference>
<comment type="subcellular location">
    <subcellularLocation>
        <location evidence="1">Cell membrane</location>
        <topology evidence="1">Multi-pass membrane protein</topology>
    </subcellularLocation>
</comment>
<proteinExistence type="inferred from homology"/>
<feature type="transmembrane region" description="Helical" evidence="7">
    <location>
        <begin position="136"/>
        <end position="156"/>
    </location>
</feature>
<sequence length="198" mass="20652">MPFTEPEMSASESPVAHALKAKGKAHKNLRSFAIYLSITVLAAAICYFLRGGDAVKTGVNDAWGQLVALLVELALGLVIASAVGMLVPKDKVARWLSAESGFSGLLIAGTLGMITPGGPYASFPLVLSLSKAGADIGALIAFLTAWAASSVSRLVIWEIPMLGFDFAMLRFMVSVPLPLLAGYAARAIAARYPLGAKS</sequence>
<dbReference type="Proteomes" id="UP000298545">
    <property type="component" value="Plasmid pTiCFBP5473"/>
</dbReference>
<dbReference type="OrthoDB" id="5797013at2"/>
<dbReference type="PANTHER" id="PTHR42775:SF1">
    <property type="entry name" value="PERMEASE RV2963-RELATED"/>
    <property type="match status" value="1"/>
</dbReference>
<gene>
    <name evidence="8" type="ORF">CFBP5473_24905</name>
</gene>
<dbReference type="AlphaFoldDB" id="A0A4D7E122"/>
<evidence type="ECO:0000256" key="6">
    <source>
        <dbReference type="ARBA" id="ARBA00023136"/>
    </source>
</evidence>
<evidence type="ECO:0000256" key="1">
    <source>
        <dbReference type="ARBA" id="ARBA00004651"/>
    </source>
</evidence>
<dbReference type="InterPro" id="IPR053166">
    <property type="entry name" value="UPF0718_permease"/>
</dbReference>
<evidence type="ECO:0000256" key="3">
    <source>
        <dbReference type="ARBA" id="ARBA00022475"/>
    </source>
</evidence>
<dbReference type="InterPro" id="IPR005524">
    <property type="entry name" value="DUF318"/>
</dbReference>
<dbReference type="KEGG" id="alf:CFBP5473_24905"/>
<evidence type="ECO:0000313" key="8">
    <source>
        <dbReference type="EMBL" id="QCJ01178.1"/>
    </source>
</evidence>
<comment type="similarity">
    <text evidence="2">Belongs to the UPF0718 family.</text>
</comment>
<keyword evidence="8" id="KW-0614">Plasmid</keyword>
<keyword evidence="3" id="KW-1003">Cell membrane</keyword>
<keyword evidence="6 7" id="KW-0472">Membrane</keyword>
<dbReference type="PANTHER" id="PTHR42775">
    <property type="entry name" value="PERMEASE RV2963-RELATED"/>
    <property type="match status" value="1"/>
</dbReference>
<evidence type="ECO:0000256" key="7">
    <source>
        <dbReference type="SAM" id="Phobius"/>
    </source>
</evidence>
<feature type="transmembrane region" description="Helical" evidence="7">
    <location>
        <begin position="95"/>
        <end position="116"/>
    </location>
</feature>
<keyword evidence="5 7" id="KW-1133">Transmembrane helix</keyword>
<keyword evidence="4 7" id="KW-0812">Transmembrane</keyword>
<organism evidence="8 9">
    <name type="scientific">Agrobacterium larrymoorei</name>
    <dbReference type="NCBI Taxonomy" id="160699"/>
    <lineage>
        <taxon>Bacteria</taxon>
        <taxon>Pseudomonadati</taxon>
        <taxon>Pseudomonadota</taxon>
        <taxon>Alphaproteobacteria</taxon>
        <taxon>Hyphomicrobiales</taxon>
        <taxon>Rhizobiaceae</taxon>
        <taxon>Rhizobium/Agrobacterium group</taxon>
        <taxon>Agrobacterium</taxon>
    </lineage>
</organism>
<evidence type="ECO:0000256" key="2">
    <source>
        <dbReference type="ARBA" id="ARBA00006386"/>
    </source>
</evidence>
<name>A0A4D7E122_9HYPH</name>
<evidence type="ECO:0008006" key="10">
    <source>
        <dbReference type="Google" id="ProtNLM"/>
    </source>
</evidence>
<feature type="transmembrane region" description="Helical" evidence="7">
    <location>
        <begin position="32"/>
        <end position="50"/>
    </location>
</feature>
<dbReference type="EMBL" id="CP039694">
    <property type="protein sequence ID" value="QCJ01178.1"/>
    <property type="molecule type" value="Genomic_DNA"/>
</dbReference>
<feature type="transmembrane region" description="Helical" evidence="7">
    <location>
        <begin position="168"/>
        <end position="189"/>
    </location>
</feature>
<dbReference type="STRING" id="1367849.GCA_000518585_03897"/>
<accession>A0A4D7E122</accession>
<dbReference type="Pfam" id="PF03773">
    <property type="entry name" value="ArsP_1"/>
    <property type="match status" value="1"/>
</dbReference>
<feature type="transmembrane region" description="Helical" evidence="7">
    <location>
        <begin position="62"/>
        <end position="83"/>
    </location>
</feature>